<dbReference type="PROSITE" id="PS50943">
    <property type="entry name" value="HTH_CROC1"/>
    <property type="match status" value="1"/>
</dbReference>
<dbReference type="GO" id="GO:0003677">
    <property type="term" value="F:DNA binding"/>
    <property type="evidence" value="ECO:0007669"/>
    <property type="project" value="InterPro"/>
</dbReference>
<dbReference type="InterPro" id="IPR001387">
    <property type="entry name" value="Cro/C1-type_HTH"/>
</dbReference>
<dbReference type="RefSeq" id="WP_075848437.1">
    <property type="nucleotide sequence ID" value="NZ_MTCP01000007.1"/>
</dbReference>
<dbReference type="Proteomes" id="UP000185597">
    <property type="component" value="Unassembled WGS sequence"/>
</dbReference>
<evidence type="ECO:0000259" key="1">
    <source>
        <dbReference type="PROSITE" id="PS50943"/>
    </source>
</evidence>
<accession>A0AA44RGL2</accession>
<dbReference type="Pfam" id="PF01381">
    <property type="entry name" value="HTH_3"/>
    <property type="match status" value="1"/>
</dbReference>
<evidence type="ECO:0000313" key="3">
    <source>
        <dbReference type="Proteomes" id="UP000185597"/>
    </source>
</evidence>
<name>A0AA44RGL2_CITBR</name>
<dbReference type="SUPFAM" id="SSF47413">
    <property type="entry name" value="lambda repressor-like DNA-binding domains"/>
    <property type="match status" value="1"/>
</dbReference>
<sequence>MNNLRAIRTKLGITQGHLANALGVTKGAVCHYENSKRKMNIDQCRAIVSALNDFGAEVSIDDVFPPLQSTEIEPST</sequence>
<evidence type="ECO:0000313" key="2">
    <source>
        <dbReference type="EMBL" id="OLY68379.1"/>
    </source>
</evidence>
<comment type="caution">
    <text evidence="2">The sequence shown here is derived from an EMBL/GenBank/DDBJ whole genome shotgun (WGS) entry which is preliminary data.</text>
</comment>
<dbReference type="EMBL" id="MTCP01000007">
    <property type="protein sequence ID" value="OLY68379.1"/>
    <property type="molecule type" value="Genomic_DNA"/>
</dbReference>
<dbReference type="Gene3D" id="1.10.260.40">
    <property type="entry name" value="lambda repressor-like DNA-binding domains"/>
    <property type="match status" value="1"/>
</dbReference>
<proteinExistence type="predicted"/>
<organism evidence="2 3">
    <name type="scientific">Citrobacter braakii</name>
    <dbReference type="NCBI Taxonomy" id="57706"/>
    <lineage>
        <taxon>Bacteria</taxon>
        <taxon>Pseudomonadati</taxon>
        <taxon>Pseudomonadota</taxon>
        <taxon>Gammaproteobacteria</taxon>
        <taxon>Enterobacterales</taxon>
        <taxon>Enterobacteriaceae</taxon>
        <taxon>Citrobacter</taxon>
        <taxon>Citrobacter freundii complex</taxon>
    </lineage>
</organism>
<dbReference type="CDD" id="cd00093">
    <property type="entry name" value="HTH_XRE"/>
    <property type="match status" value="1"/>
</dbReference>
<reference evidence="2 3" key="1">
    <citation type="submission" date="2017-01" db="EMBL/GenBank/DDBJ databases">
        <title>First report of the plasmid-mediated mcr-1 gene in Citrobacter freudii.</title>
        <authorList>
            <person name="Liu J."/>
            <person name="Yang Y."/>
            <person name="Li Y."/>
            <person name="Liu D."/>
            <person name="Tuo H."/>
            <person name="Davis M."/>
            <person name="Zhang A."/>
        </authorList>
    </citation>
    <scope>NUCLEOTIDE SEQUENCE [LARGE SCALE GENOMIC DNA]</scope>
    <source>
        <strain evidence="2 3">SCC4</strain>
    </source>
</reference>
<dbReference type="InterPro" id="IPR010982">
    <property type="entry name" value="Lambda_DNA-bd_dom_sf"/>
</dbReference>
<dbReference type="AlphaFoldDB" id="A0AA44RGL2"/>
<gene>
    <name evidence="2" type="ORF">BWD41_16475</name>
</gene>
<protein>
    <submittedName>
        <fullName evidence="2">Transcriptional regulator</fullName>
    </submittedName>
</protein>
<dbReference type="SMART" id="SM00530">
    <property type="entry name" value="HTH_XRE"/>
    <property type="match status" value="1"/>
</dbReference>
<feature type="domain" description="HTH cro/C1-type" evidence="1">
    <location>
        <begin position="4"/>
        <end position="63"/>
    </location>
</feature>